<gene>
    <name evidence="2" type="ORF">HYPSUDRAFT_205637</name>
</gene>
<dbReference type="AlphaFoldDB" id="A0A0D2NN08"/>
<accession>A0A0D2NN08</accession>
<feature type="signal peptide" evidence="1">
    <location>
        <begin position="1"/>
        <end position="22"/>
    </location>
</feature>
<sequence length="141" mass="15001">MLSSTLTFMAVVLSFMISQVTAADPSAVPYNGYTCPTLDKGNFPVGVTNYASDPIFCAYPLTAGSSDTTFNCQYDPTTGTLVTDNDDGGCPSTAVAPVQRRGTKIARAPLPSRPLVNRGIPAGSAEKAYMKKRRHQPVIHN</sequence>
<dbReference type="Proteomes" id="UP000054270">
    <property type="component" value="Unassembled WGS sequence"/>
</dbReference>
<organism evidence="2 3">
    <name type="scientific">Hypholoma sublateritium (strain FD-334 SS-4)</name>
    <dbReference type="NCBI Taxonomy" id="945553"/>
    <lineage>
        <taxon>Eukaryota</taxon>
        <taxon>Fungi</taxon>
        <taxon>Dikarya</taxon>
        <taxon>Basidiomycota</taxon>
        <taxon>Agaricomycotina</taxon>
        <taxon>Agaricomycetes</taxon>
        <taxon>Agaricomycetidae</taxon>
        <taxon>Agaricales</taxon>
        <taxon>Agaricineae</taxon>
        <taxon>Strophariaceae</taxon>
        <taxon>Hypholoma</taxon>
    </lineage>
</organism>
<dbReference type="OrthoDB" id="3262731at2759"/>
<protein>
    <submittedName>
        <fullName evidence="2">Uncharacterized protein</fullName>
    </submittedName>
</protein>
<proteinExistence type="predicted"/>
<keyword evidence="1" id="KW-0732">Signal</keyword>
<reference evidence="3" key="1">
    <citation type="submission" date="2014-04" db="EMBL/GenBank/DDBJ databases">
        <title>Evolutionary Origins and Diversification of the Mycorrhizal Mutualists.</title>
        <authorList>
            <consortium name="DOE Joint Genome Institute"/>
            <consortium name="Mycorrhizal Genomics Consortium"/>
            <person name="Kohler A."/>
            <person name="Kuo A."/>
            <person name="Nagy L.G."/>
            <person name="Floudas D."/>
            <person name="Copeland A."/>
            <person name="Barry K.W."/>
            <person name="Cichocki N."/>
            <person name="Veneault-Fourrey C."/>
            <person name="LaButti K."/>
            <person name="Lindquist E.A."/>
            <person name="Lipzen A."/>
            <person name="Lundell T."/>
            <person name="Morin E."/>
            <person name="Murat C."/>
            <person name="Riley R."/>
            <person name="Ohm R."/>
            <person name="Sun H."/>
            <person name="Tunlid A."/>
            <person name="Henrissat B."/>
            <person name="Grigoriev I.V."/>
            <person name="Hibbett D.S."/>
            <person name="Martin F."/>
        </authorList>
    </citation>
    <scope>NUCLEOTIDE SEQUENCE [LARGE SCALE GENOMIC DNA]</scope>
    <source>
        <strain evidence="3">FD-334 SS-4</strain>
    </source>
</reference>
<feature type="chain" id="PRO_5002265521" evidence="1">
    <location>
        <begin position="23"/>
        <end position="141"/>
    </location>
</feature>
<evidence type="ECO:0000313" key="2">
    <source>
        <dbReference type="EMBL" id="KJA18146.1"/>
    </source>
</evidence>
<keyword evidence="3" id="KW-1185">Reference proteome</keyword>
<name>A0A0D2NN08_HYPSF</name>
<evidence type="ECO:0000313" key="3">
    <source>
        <dbReference type="Proteomes" id="UP000054270"/>
    </source>
</evidence>
<evidence type="ECO:0000256" key="1">
    <source>
        <dbReference type="SAM" id="SignalP"/>
    </source>
</evidence>
<dbReference type="EMBL" id="KN817593">
    <property type="protein sequence ID" value="KJA18146.1"/>
    <property type="molecule type" value="Genomic_DNA"/>
</dbReference>